<feature type="transmembrane region" description="Helical" evidence="10">
    <location>
        <begin position="83"/>
        <end position="105"/>
    </location>
</feature>
<dbReference type="InterPro" id="IPR003594">
    <property type="entry name" value="HATPase_dom"/>
</dbReference>
<dbReference type="SUPFAM" id="SSF47384">
    <property type="entry name" value="Homodimeric domain of signal transducing histidine kinase"/>
    <property type="match status" value="1"/>
</dbReference>
<comment type="subcellular location">
    <subcellularLocation>
        <location evidence="2">Cell membrane</location>
    </subcellularLocation>
</comment>
<evidence type="ECO:0000256" key="6">
    <source>
        <dbReference type="ARBA" id="ARBA00022692"/>
    </source>
</evidence>
<evidence type="ECO:0000256" key="1">
    <source>
        <dbReference type="ARBA" id="ARBA00000085"/>
    </source>
</evidence>
<dbReference type="SMART" id="SM00388">
    <property type="entry name" value="HisKA"/>
    <property type="match status" value="1"/>
</dbReference>
<feature type="domain" description="Histidine kinase" evidence="11">
    <location>
        <begin position="169"/>
        <end position="380"/>
    </location>
</feature>
<dbReference type="Gene3D" id="3.30.565.10">
    <property type="entry name" value="Histidine kinase-like ATPase, C-terminal domain"/>
    <property type="match status" value="1"/>
</dbReference>
<evidence type="ECO:0000256" key="4">
    <source>
        <dbReference type="ARBA" id="ARBA00022553"/>
    </source>
</evidence>
<dbReference type="InterPro" id="IPR050428">
    <property type="entry name" value="TCS_sensor_his_kinase"/>
</dbReference>
<feature type="domain" description="HAMP" evidence="12">
    <location>
        <begin position="108"/>
        <end position="161"/>
    </location>
</feature>
<organism evidence="13 14">
    <name type="scientific">Glycomyces albidus</name>
    <dbReference type="NCBI Taxonomy" id="2656774"/>
    <lineage>
        <taxon>Bacteria</taxon>
        <taxon>Bacillati</taxon>
        <taxon>Actinomycetota</taxon>
        <taxon>Actinomycetes</taxon>
        <taxon>Glycomycetales</taxon>
        <taxon>Glycomycetaceae</taxon>
        <taxon>Glycomyces</taxon>
    </lineage>
</organism>
<comment type="caution">
    <text evidence="13">The sequence shown here is derived from an EMBL/GenBank/DDBJ whole genome shotgun (WGS) entry which is preliminary data.</text>
</comment>
<evidence type="ECO:0000313" key="14">
    <source>
        <dbReference type="Proteomes" id="UP000477750"/>
    </source>
</evidence>
<dbReference type="CDD" id="cd00082">
    <property type="entry name" value="HisKA"/>
    <property type="match status" value="1"/>
</dbReference>
<dbReference type="PROSITE" id="PS50109">
    <property type="entry name" value="HIS_KIN"/>
    <property type="match status" value="1"/>
</dbReference>
<dbReference type="SUPFAM" id="SSF55874">
    <property type="entry name" value="ATPase domain of HSP90 chaperone/DNA topoisomerase II/histidine kinase"/>
    <property type="match status" value="1"/>
</dbReference>
<dbReference type="SUPFAM" id="SSF158472">
    <property type="entry name" value="HAMP domain-like"/>
    <property type="match status" value="1"/>
</dbReference>
<dbReference type="Gene3D" id="1.10.287.130">
    <property type="match status" value="1"/>
</dbReference>
<dbReference type="EMBL" id="WIAO01000026">
    <property type="protein sequence ID" value="MQM27634.1"/>
    <property type="molecule type" value="Genomic_DNA"/>
</dbReference>
<evidence type="ECO:0000256" key="7">
    <source>
        <dbReference type="ARBA" id="ARBA00022777"/>
    </source>
</evidence>
<dbReference type="Pfam" id="PF02518">
    <property type="entry name" value="HATPase_c"/>
    <property type="match status" value="1"/>
</dbReference>
<dbReference type="InterPro" id="IPR003661">
    <property type="entry name" value="HisK_dim/P_dom"/>
</dbReference>
<dbReference type="AlphaFoldDB" id="A0A6L5GD82"/>
<dbReference type="Pfam" id="PF00672">
    <property type="entry name" value="HAMP"/>
    <property type="match status" value="1"/>
</dbReference>
<keyword evidence="6 10" id="KW-0812">Transmembrane</keyword>
<dbReference type="Pfam" id="PF00512">
    <property type="entry name" value="HisKA"/>
    <property type="match status" value="1"/>
</dbReference>
<dbReference type="CDD" id="cd06225">
    <property type="entry name" value="HAMP"/>
    <property type="match status" value="1"/>
</dbReference>
<evidence type="ECO:0000256" key="5">
    <source>
        <dbReference type="ARBA" id="ARBA00022679"/>
    </source>
</evidence>
<dbReference type="InterPro" id="IPR003660">
    <property type="entry name" value="HAMP_dom"/>
</dbReference>
<sequence>MRLRTRLTLWYGGAFFAAGAVLTTVVYLIVRSRIAANLPQPGESLEALVQARAHLGMTEEQLTDLIDTVIERQEAANAATLQAVLLGSAFALGVIGLLAVGFGFLMAGRVLRPIDAITDTARRVADRSLHERINLRGPNDELKRLADTFDGMLARLDRAFEGQRRFVANASHELKTPLAINRTLLEVAAAEADAGHRVRGLAANLLAVNERHERLIDGLLTLAGSDRAPADPVPVDLADIASHVAAQFAHEAAEADVAVEVSAEEAVTAGDAALLERLVANLIANGIRHNRPGGALAIATAAVDGRARLTVVNTGPIVAAYEIDALFQPFRRGEGRDRIESVKGVGLGLSIVESVARVHDAALAAVPNRDGGLRVTVEFP</sequence>
<evidence type="ECO:0000256" key="2">
    <source>
        <dbReference type="ARBA" id="ARBA00004236"/>
    </source>
</evidence>
<evidence type="ECO:0000256" key="10">
    <source>
        <dbReference type="SAM" id="Phobius"/>
    </source>
</evidence>
<evidence type="ECO:0000313" key="13">
    <source>
        <dbReference type="EMBL" id="MQM27634.1"/>
    </source>
</evidence>
<accession>A0A6L5GD82</accession>
<dbReference type="InterPro" id="IPR036097">
    <property type="entry name" value="HisK_dim/P_sf"/>
</dbReference>
<dbReference type="SMART" id="SM00387">
    <property type="entry name" value="HATPase_c"/>
    <property type="match status" value="1"/>
</dbReference>
<dbReference type="InterPro" id="IPR036890">
    <property type="entry name" value="HATPase_C_sf"/>
</dbReference>
<dbReference type="Gene3D" id="6.10.340.10">
    <property type="match status" value="1"/>
</dbReference>
<keyword evidence="10" id="KW-0472">Membrane</keyword>
<name>A0A6L5GD82_9ACTN</name>
<evidence type="ECO:0000256" key="9">
    <source>
        <dbReference type="ARBA" id="ARBA00023012"/>
    </source>
</evidence>
<protein>
    <recommendedName>
        <fullName evidence="3">histidine kinase</fullName>
        <ecNumber evidence="3">2.7.13.3</ecNumber>
    </recommendedName>
</protein>
<proteinExistence type="predicted"/>
<dbReference type="Proteomes" id="UP000477750">
    <property type="component" value="Unassembled WGS sequence"/>
</dbReference>
<dbReference type="EC" id="2.7.13.3" evidence="3"/>
<evidence type="ECO:0000256" key="8">
    <source>
        <dbReference type="ARBA" id="ARBA00022989"/>
    </source>
</evidence>
<gene>
    <name evidence="13" type="ORF">GFD30_18970</name>
</gene>
<evidence type="ECO:0000259" key="12">
    <source>
        <dbReference type="PROSITE" id="PS50885"/>
    </source>
</evidence>
<keyword evidence="5" id="KW-0808">Transferase</keyword>
<feature type="transmembrane region" description="Helical" evidence="10">
    <location>
        <begin position="7"/>
        <end position="30"/>
    </location>
</feature>
<dbReference type="InterPro" id="IPR005467">
    <property type="entry name" value="His_kinase_dom"/>
</dbReference>
<dbReference type="GO" id="GO:0000155">
    <property type="term" value="F:phosphorelay sensor kinase activity"/>
    <property type="evidence" value="ECO:0007669"/>
    <property type="project" value="InterPro"/>
</dbReference>
<reference evidence="13 14" key="1">
    <citation type="submission" date="2019-10" db="EMBL/GenBank/DDBJ databases">
        <title>Glycomyces albidus sp. nov., a novel actinomycete isolated from rhizosphere soil of wheat (Triticum aestivum L.).</title>
        <authorList>
            <person name="Qian L."/>
        </authorList>
    </citation>
    <scope>NUCLEOTIDE SEQUENCE [LARGE SCALE GENOMIC DNA]</scope>
    <source>
        <strain evidence="13 14">NEAU-7082</strain>
    </source>
</reference>
<dbReference type="PROSITE" id="PS50885">
    <property type="entry name" value="HAMP"/>
    <property type="match status" value="1"/>
</dbReference>
<dbReference type="PANTHER" id="PTHR45436">
    <property type="entry name" value="SENSOR HISTIDINE KINASE YKOH"/>
    <property type="match status" value="1"/>
</dbReference>
<evidence type="ECO:0000259" key="11">
    <source>
        <dbReference type="PROSITE" id="PS50109"/>
    </source>
</evidence>
<keyword evidence="9" id="KW-0902">Two-component regulatory system</keyword>
<dbReference type="SMART" id="SM00304">
    <property type="entry name" value="HAMP"/>
    <property type="match status" value="1"/>
</dbReference>
<dbReference type="RefSeq" id="WP_153026757.1">
    <property type="nucleotide sequence ID" value="NZ_WIAO01000026.1"/>
</dbReference>
<keyword evidence="7" id="KW-0418">Kinase</keyword>
<evidence type="ECO:0000256" key="3">
    <source>
        <dbReference type="ARBA" id="ARBA00012438"/>
    </source>
</evidence>
<keyword evidence="14" id="KW-1185">Reference proteome</keyword>
<dbReference type="PANTHER" id="PTHR45436:SF5">
    <property type="entry name" value="SENSOR HISTIDINE KINASE TRCS"/>
    <property type="match status" value="1"/>
</dbReference>
<comment type="catalytic activity">
    <reaction evidence="1">
        <text>ATP + protein L-histidine = ADP + protein N-phospho-L-histidine.</text>
        <dbReference type="EC" id="2.7.13.3"/>
    </reaction>
</comment>
<keyword evidence="4" id="KW-0597">Phosphoprotein</keyword>
<dbReference type="GO" id="GO:0005886">
    <property type="term" value="C:plasma membrane"/>
    <property type="evidence" value="ECO:0007669"/>
    <property type="project" value="UniProtKB-SubCell"/>
</dbReference>
<keyword evidence="8 10" id="KW-1133">Transmembrane helix</keyword>